<protein>
    <submittedName>
        <fullName evidence="1">Uncharacterized protein</fullName>
    </submittedName>
</protein>
<dbReference type="AlphaFoldDB" id="A0AAV2BPT2"/>
<keyword evidence="2" id="KW-1185">Reference proteome</keyword>
<evidence type="ECO:0000313" key="1">
    <source>
        <dbReference type="EMBL" id="CAL1297439.1"/>
    </source>
</evidence>
<reference evidence="1 2" key="1">
    <citation type="submission" date="2024-04" db="EMBL/GenBank/DDBJ databases">
        <authorList>
            <person name="Rising A."/>
            <person name="Reimegard J."/>
            <person name="Sonavane S."/>
            <person name="Akerstrom W."/>
            <person name="Nylinder S."/>
            <person name="Hedman E."/>
            <person name="Kallberg Y."/>
        </authorList>
    </citation>
    <scope>NUCLEOTIDE SEQUENCE [LARGE SCALE GENOMIC DNA]</scope>
</reference>
<proteinExistence type="predicted"/>
<evidence type="ECO:0000313" key="2">
    <source>
        <dbReference type="Proteomes" id="UP001497382"/>
    </source>
</evidence>
<accession>A0AAV2BPT2</accession>
<gene>
    <name evidence="1" type="ORF">LARSCL_LOCUS20307</name>
</gene>
<organism evidence="1 2">
    <name type="scientific">Larinioides sclopetarius</name>
    <dbReference type="NCBI Taxonomy" id="280406"/>
    <lineage>
        <taxon>Eukaryota</taxon>
        <taxon>Metazoa</taxon>
        <taxon>Ecdysozoa</taxon>
        <taxon>Arthropoda</taxon>
        <taxon>Chelicerata</taxon>
        <taxon>Arachnida</taxon>
        <taxon>Araneae</taxon>
        <taxon>Araneomorphae</taxon>
        <taxon>Entelegynae</taxon>
        <taxon>Araneoidea</taxon>
        <taxon>Araneidae</taxon>
        <taxon>Larinioides</taxon>
    </lineage>
</organism>
<comment type="caution">
    <text evidence="1">The sequence shown here is derived from an EMBL/GenBank/DDBJ whole genome shotgun (WGS) entry which is preliminary data.</text>
</comment>
<dbReference type="EMBL" id="CAXIEN010000425">
    <property type="protein sequence ID" value="CAL1297439.1"/>
    <property type="molecule type" value="Genomic_DNA"/>
</dbReference>
<sequence length="153" mass="17185">MSSDLNECGNQSNEIITNEVSSSELTAIVDSSECLNDFSPDCSAEGLKYLAGYIAHKCRKCDCSLAIPSGQSLAISSKEKTCIEVLSRRGLLIPTDEWFEQIKKFEETLIEMHAQKKSSFTKRGKRTMIASKDACVQQNKEFFFPVMWNVVIR</sequence>
<name>A0AAV2BPT2_9ARAC</name>
<dbReference type="Proteomes" id="UP001497382">
    <property type="component" value="Unassembled WGS sequence"/>
</dbReference>